<dbReference type="EMBL" id="RSCD01000007">
    <property type="protein sequence ID" value="RSH91870.1"/>
    <property type="molecule type" value="Genomic_DNA"/>
</dbReference>
<evidence type="ECO:0000313" key="2">
    <source>
        <dbReference type="Proteomes" id="UP000279259"/>
    </source>
</evidence>
<dbReference type="AlphaFoldDB" id="A0A427YLC6"/>
<dbReference type="OrthoDB" id="10310353at2759"/>
<keyword evidence="2" id="KW-1185">Reference proteome</keyword>
<organism evidence="1 2">
    <name type="scientific">Saitozyma podzolica</name>
    <dbReference type="NCBI Taxonomy" id="1890683"/>
    <lineage>
        <taxon>Eukaryota</taxon>
        <taxon>Fungi</taxon>
        <taxon>Dikarya</taxon>
        <taxon>Basidiomycota</taxon>
        <taxon>Agaricomycotina</taxon>
        <taxon>Tremellomycetes</taxon>
        <taxon>Tremellales</taxon>
        <taxon>Trimorphomycetaceae</taxon>
        <taxon>Saitozyma</taxon>
    </lineage>
</organism>
<dbReference type="Proteomes" id="UP000279259">
    <property type="component" value="Unassembled WGS sequence"/>
</dbReference>
<protein>
    <submittedName>
        <fullName evidence="1">Uncharacterized protein</fullName>
    </submittedName>
</protein>
<sequence>MSTTTKTVSLAAVFLPSIEEDPDAVADLWAERTADFTWLTILSTFGGNERNYTPNFHSWLRTTVDVLGSEVNDPAERAKTMLAITTPCFTDEDIVELWHMCDEPSVGEDGTHDGGLSLATFIHDLQTNNTEEEQDEVTQDLEASARSFFEDLPVLSSREFAKTFTWETVNGKMNDAKSALEALKELKTLGNDATEVTAKLREMTSNIAKHYPLALGVTNGAAPP</sequence>
<name>A0A427YLC6_9TREE</name>
<accession>A0A427YLC6</accession>
<evidence type="ECO:0000313" key="1">
    <source>
        <dbReference type="EMBL" id="RSH91870.1"/>
    </source>
</evidence>
<comment type="caution">
    <text evidence="1">The sequence shown here is derived from an EMBL/GenBank/DDBJ whole genome shotgun (WGS) entry which is preliminary data.</text>
</comment>
<reference evidence="1 2" key="1">
    <citation type="submission" date="2018-11" db="EMBL/GenBank/DDBJ databases">
        <title>Genome sequence of Saitozyma podzolica DSM 27192.</title>
        <authorList>
            <person name="Aliyu H."/>
            <person name="Gorte O."/>
            <person name="Ochsenreither K."/>
        </authorList>
    </citation>
    <scope>NUCLEOTIDE SEQUENCE [LARGE SCALE GENOMIC DNA]</scope>
    <source>
        <strain evidence="1 2">DSM 27192</strain>
    </source>
</reference>
<gene>
    <name evidence="1" type="ORF">EHS25_009240</name>
</gene>
<proteinExistence type="predicted"/>